<gene>
    <name evidence="4" type="ORF">METZ01_LOCUS6875</name>
</gene>
<dbReference type="AlphaFoldDB" id="A0A381NHK1"/>
<sequence length="635" mass="71050">VRGIRNRLTNKNFYILFGLDVVFVFSSLLLSVLLRYEFIFPAELIHFVQPGPLITILLIKLVAFSYFGLYRGMWRYTSIWDMLNVIKANIVASAAYVTLIWSTVGFQGMSRAVFLLDFMILTVLAGSSRVGVRMFFNHILQAIRPRYPAHTIRKVIIIGAGDTGQTILRQSLEQPDEKIKVVGFLDDNPSKIGSRLHDVPVLGPIDSLNKVTPVYDEILICVPSASRTEMRSIIEICKETGKLFKTLPSISELVQGRVTISEFREVSLVDLLGREEVILDKDSIHEFIHGKRILITGAGGSIGSELVRQCLKYDPAVMVMLDLSEYNLFEMDREIMAMESTVLFKPVLCDIRDKDVLAQVFDEFEPQVVLHAAAYKHVPMQETFPWEAVKTNVMGTTNLTQIALQHMVEKFVLVSTDKAVKPVNVMGATKRLAELIVQSANTSSTEFMAVRFGNVLGSSGSVIPIFQEQIRNGGPVTVTDPDMQRYFMSVSEASQLILQAGALGQGGEVFVLDMGEPLRILDIANELIRLSGYEPELDIPINFIGPRPGEKKVEELVLDSEMLDHTRHDKIFVLKDHSITPQVLDFIKSGIYDLELDISQNSANQIRRKLASILPEYDPDLGAGEPIYLNIKAQA</sequence>
<dbReference type="PANTHER" id="PTHR43318:SF1">
    <property type="entry name" value="POLYSACCHARIDE BIOSYNTHESIS PROTEIN EPSC-RELATED"/>
    <property type="match status" value="1"/>
</dbReference>
<dbReference type="InterPro" id="IPR051203">
    <property type="entry name" value="Polysaccharide_Synthase-Rel"/>
</dbReference>
<feature type="transmembrane region" description="Helical" evidence="2">
    <location>
        <begin position="82"/>
        <end position="101"/>
    </location>
</feature>
<dbReference type="CDD" id="cd05237">
    <property type="entry name" value="UDP_invert_4-6DH_SDR_e"/>
    <property type="match status" value="1"/>
</dbReference>
<organism evidence="4">
    <name type="scientific">marine metagenome</name>
    <dbReference type="NCBI Taxonomy" id="408172"/>
    <lineage>
        <taxon>unclassified sequences</taxon>
        <taxon>metagenomes</taxon>
        <taxon>ecological metagenomes</taxon>
    </lineage>
</organism>
<name>A0A381NHK1_9ZZZZ</name>
<dbReference type="Gene3D" id="3.40.50.720">
    <property type="entry name" value="NAD(P)-binding Rossmann-like Domain"/>
    <property type="match status" value="2"/>
</dbReference>
<evidence type="ECO:0000256" key="1">
    <source>
        <dbReference type="ARBA" id="ARBA00007430"/>
    </source>
</evidence>
<dbReference type="EMBL" id="UINC01000363">
    <property type="protein sequence ID" value="SUZ54021.1"/>
    <property type="molecule type" value="Genomic_DNA"/>
</dbReference>
<keyword evidence="2" id="KW-0812">Transmembrane</keyword>
<feature type="domain" description="Polysaccharide biosynthesis protein CapD-like" evidence="3">
    <location>
        <begin position="293"/>
        <end position="575"/>
    </location>
</feature>
<protein>
    <recommendedName>
        <fullName evidence="3">Polysaccharide biosynthesis protein CapD-like domain-containing protein</fullName>
    </recommendedName>
</protein>
<feature type="transmembrane region" description="Helical" evidence="2">
    <location>
        <begin position="53"/>
        <end position="70"/>
    </location>
</feature>
<evidence type="ECO:0000313" key="4">
    <source>
        <dbReference type="EMBL" id="SUZ54021.1"/>
    </source>
</evidence>
<accession>A0A381NHK1</accession>
<evidence type="ECO:0000256" key="2">
    <source>
        <dbReference type="SAM" id="Phobius"/>
    </source>
</evidence>
<feature type="non-terminal residue" evidence="4">
    <location>
        <position position="1"/>
    </location>
</feature>
<evidence type="ECO:0000259" key="3">
    <source>
        <dbReference type="Pfam" id="PF02719"/>
    </source>
</evidence>
<feature type="transmembrane region" description="Helical" evidence="2">
    <location>
        <begin position="12"/>
        <end position="33"/>
    </location>
</feature>
<dbReference type="SUPFAM" id="SSF51735">
    <property type="entry name" value="NAD(P)-binding Rossmann-fold domains"/>
    <property type="match status" value="2"/>
</dbReference>
<keyword evidence="2" id="KW-1133">Transmembrane helix</keyword>
<dbReference type="PANTHER" id="PTHR43318">
    <property type="entry name" value="UDP-N-ACETYLGLUCOSAMINE 4,6-DEHYDRATASE"/>
    <property type="match status" value="1"/>
</dbReference>
<dbReference type="InterPro" id="IPR036291">
    <property type="entry name" value="NAD(P)-bd_dom_sf"/>
</dbReference>
<comment type="similarity">
    <text evidence="1">Belongs to the polysaccharide synthase family.</text>
</comment>
<dbReference type="Pfam" id="PF13727">
    <property type="entry name" value="CoA_binding_3"/>
    <property type="match status" value="1"/>
</dbReference>
<proteinExistence type="inferred from homology"/>
<dbReference type="InterPro" id="IPR003869">
    <property type="entry name" value="Polysac_CapD-like"/>
</dbReference>
<dbReference type="Pfam" id="PF02719">
    <property type="entry name" value="Polysacc_synt_2"/>
    <property type="match status" value="1"/>
</dbReference>
<reference evidence="4" key="1">
    <citation type="submission" date="2018-05" db="EMBL/GenBank/DDBJ databases">
        <authorList>
            <person name="Lanie J.A."/>
            <person name="Ng W.-L."/>
            <person name="Kazmierczak K.M."/>
            <person name="Andrzejewski T.M."/>
            <person name="Davidsen T.M."/>
            <person name="Wayne K.J."/>
            <person name="Tettelin H."/>
            <person name="Glass J.I."/>
            <person name="Rusch D."/>
            <person name="Podicherti R."/>
            <person name="Tsui H.-C.T."/>
            <person name="Winkler M.E."/>
        </authorList>
    </citation>
    <scope>NUCLEOTIDE SEQUENCE</scope>
</reference>
<keyword evidence="2" id="KW-0472">Membrane</keyword>